<feature type="transmembrane region" description="Helical" evidence="6">
    <location>
        <begin position="40"/>
        <end position="58"/>
    </location>
</feature>
<evidence type="ECO:0000256" key="2">
    <source>
        <dbReference type="ARBA" id="ARBA00022448"/>
    </source>
</evidence>
<dbReference type="PROSITE" id="PS00217">
    <property type="entry name" value="SUGAR_TRANSPORT_2"/>
    <property type="match status" value="1"/>
</dbReference>
<dbReference type="Gene3D" id="1.20.1250.20">
    <property type="entry name" value="MFS general substrate transporter like domains"/>
    <property type="match status" value="1"/>
</dbReference>
<name>A0ABS4ZIA0_9MICO</name>
<keyword evidence="2" id="KW-0813">Transport</keyword>
<evidence type="ECO:0000313" key="8">
    <source>
        <dbReference type="EMBL" id="MBP2436999.1"/>
    </source>
</evidence>
<keyword evidence="3 6" id="KW-0812">Transmembrane</keyword>
<dbReference type="PANTHER" id="PTHR23511:SF34">
    <property type="entry name" value="SYNAPTIC VESICLE GLYCOPROTEIN 2"/>
    <property type="match status" value="1"/>
</dbReference>
<accession>A0ABS4ZIA0</accession>
<evidence type="ECO:0000313" key="9">
    <source>
        <dbReference type="Proteomes" id="UP001519362"/>
    </source>
</evidence>
<dbReference type="Pfam" id="PF00083">
    <property type="entry name" value="Sugar_tr"/>
    <property type="match status" value="1"/>
</dbReference>
<keyword evidence="9" id="KW-1185">Reference proteome</keyword>
<feature type="transmembrane region" description="Helical" evidence="6">
    <location>
        <begin position="70"/>
        <end position="91"/>
    </location>
</feature>
<proteinExistence type="predicted"/>
<gene>
    <name evidence="8" type="ORF">JOF34_001585</name>
</gene>
<keyword evidence="5 6" id="KW-0472">Membrane</keyword>
<dbReference type="Proteomes" id="UP001519362">
    <property type="component" value="Unassembled WGS sequence"/>
</dbReference>
<comment type="subcellular location">
    <subcellularLocation>
        <location evidence="1">Cell membrane</location>
        <topology evidence="1">Multi-pass membrane protein</topology>
    </subcellularLocation>
</comment>
<organism evidence="8 9">
    <name type="scientific">Microbacterium amylolyticum</name>
    <dbReference type="NCBI Taxonomy" id="936337"/>
    <lineage>
        <taxon>Bacteria</taxon>
        <taxon>Bacillati</taxon>
        <taxon>Actinomycetota</taxon>
        <taxon>Actinomycetes</taxon>
        <taxon>Micrococcales</taxon>
        <taxon>Microbacteriaceae</taxon>
        <taxon>Microbacterium</taxon>
    </lineage>
</organism>
<evidence type="ECO:0000256" key="6">
    <source>
        <dbReference type="SAM" id="Phobius"/>
    </source>
</evidence>
<dbReference type="InterPro" id="IPR036259">
    <property type="entry name" value="MFS_trans_sf"/>
</dbReference>
<feature type="domain" description="Major facilitator superfamily (MFS) profile" evidence="7">
    <location>
        <begin position="1"/>
        <end position="142"/>
    </location>
</feature>
<dbReference type="InterPro" id="IPR020846">
    <property type="entry name" value="MFS_dom"/>
</dbReference>
<dbReference type="RefSeq" id="WP_165135010.1">
    <property type="nucleotide sequence ID" value="NZ_CP049253.1"/>
</dbReference>
<evidence type="ECO:0000256" key="1">
    <source>
        <dbReference type="ARBA" id="ARBA00004651"/>
    </source>
</evidence>
<dbReference type="EMBL" id="JAGIOL010000001">
    <property type="protein sequence ID" value="MBP2436999.1"/>
    <property type="molecule type" value="Genomic_DNA"/>
</dbReference>
<evidence type="ECO:0000256" key="4">
    <source>
        <dbReference type="ARBA" id="ARBA00022989"/>
    </source>
</evidence>
<sequence>MSVYQWLIVACAVLLSATLVGMAIGAFTIGRLADTLGRRWTVVGSAVVSTVGMFLAASSQDVVQLGVWRVLTGLGVGGILASITVITSEYSSGRWRGLAIGGAALDAGWTNVMLYTGAAVLLLFGAVAVFFLRRIPEAPDEV</sequence>
<protein>
    <submittedName>
        <fullName evidence="8">MFS family permease</fullName>
    </submittedName>
</protein>
<reference evidence="8 9" key="1">
    <citation type="submission" date="2021-03" db="EMBL/GenBank/DDBJ databases">
        <title>Sequencing the genomes of 1000 actinobacteria strains.</title>
        <authorList>
            <person name="Klenk H.-P."/>
        </authorList>
    </citation>
    <scope>NUCLEOTIDE SEQUENCE [LARGE SCALE GENOMIC DNA]</scope>
    <source>
        <strain evidence="8 9">DSM 24221</strain>
    </source>
</reference>
<dbReference type="PANTHER" id="PTHR23511">
    <property type="entry name" value="SYNAPTIC VESICLE GLYCOPROTEIN 2"/>
    <property type="match status" value="1"/>
</dbReference>
<evidence type="ECO:0000259" key="7">
    <source>
        <dbReference type="PROSITE" id="PS50850"/>
    </source>
</evidence>
<dbReference type="InterPro" id="IPR005829">
    <property type="entry name" value="Sugar_transporter_CS"/>
</dbReference>
<comment type="caution">
    <text evidence="8">The sequence shown here is derived from an EMBL/GenBank/DDBJ whole genome shotgun (WGS) entry which is preliminary data.</text>
</comment>
<evidence type="ECO:0000256" key="3">
    <source>
        <dbReference type="ARBA" id="ARBA00022692"/>
    </source>
</evidence>
<keyword evidence="4 6" id="KW-1133">Transmembrane helix</keyword>
<feature type="transmembrane region" description="Helical" evidence="6">
    <location>
        <begin position="6"/>
        <end position="28"/>
    </location>
</feature>
<evidence type="ECO:0000256" key="5">
    <source>
        <dbReference type="ARBA" id="ARBA00023136"/>
    </source>
</evidence>
<feature type="transmembrane region" description="Helical" evidence="6">
    <location>
        <begin position="112"/>
        <end position="132"/>
    </location>
</feature>
<dbReference type="InterPro" id="IPR005828">
    <property type="entry name" value="MFS_sugar_transport-like"/>
</dbReference>
<dbReference type="PROSITE" id="PS50850">
    <property type="entry name" value="MFS"/>
    <property type="match status" value="1"/>
</dbReference>
<dbReference type="SUPFAM" id="SSF103473">
    <property type="entry name" value="MFS general substrate transporter"/>
    <property type="match status" value="1"/>
</dbReference>